<keyword evidence="8" id="KW-0378">Hydrolase</keyword>
<dbReference type="InterPro" id="IPR012907">
    <property type="entry name" value="Peptidase_S11_C"/>
</dbReference>
<proteinExistence type="inferred from homology"/>
<dbReference type="InterPro" id="IPR037167">
    <property type="entry name" value="Peptidase_S11_C_sf"/>
</dbReference>
<keyword evidence="11" id="KW-0961">Cell wall biogenesis/degradation</keyword>
<evidence type="ECO:0000256" key="2">
    <source>
        <dbReference type="ARBA" id="ARBA00004752"/>
    </source>
</evidence>
<dbReference type="InterPro" id="IPR015956">
    <property type="entry name" value="Peniciliin-bd_prot_C_sf"/>
</dbReference>
<dbReference type="Gene3D" id="3.40.710.10">
    <property type="entry name" value="DD-peptidase/beta-lactamase superfamily"/>
    <property type="match status" value="1"/>
</dbReference>
<keyword evidence="6" id="KW-0645">Protease</keyword>
<sequence length="409" mass="44145">MKRILAFLIGLMMILTCLYTTVPVYADNEEERQDTQDETGKAAGEEQTGSAVEITAPSAVLMESSTGTVIFEKDADTARPPASVTKVMTMLLIFDALADGSIRLDDEVTVSEYAASMGGSQVFLEPGEMQTVETMLKCIAVASANDACVAMAEYICGNEEEFVNQMNERAAGLGMDNTHFVNCNGLDAEGHVTSARDIALMSKELITKYPQIHDYSTIWMENITHTTNKGTSEFGLANTNKLVRQYEYATGLKTGSTGDAKFCVSATAEKNGIELIAVVMAAENSKDRFADAVKLLNYGFGKCQLYTDESEEGITPAVVENGVEDTVNVSRAESFSYLDTSGTDLSAVERSVEMEQSVPAPVKKGDTVGAVVYMLEGNEIGRTEILAAEDIEAATFLDYLKDAAESLFL</sequence>
<keyword evidence="9" id="KW-0133">Cell shape</keyword>
<keyword evidence="7 17" id="KW-0732">Signal</keyword>
<protein>
    <recommendedName>
        <fullName evidence="4">serine-type D-Ala-D-Ala carboxypeptidase</fullName>
        <ecNumber evidence="4">3.4.16.4</ecNumber>
    </recommendedName>
</protein>
<dbReference type="PANTHER" id="PTHR21581">
    <property type="entry name" value="D-ALANYL-D-ALANINE CARBOXYPEPTIDASE"/>
    <property type="match status" value="1"/>
</dbReference>
<evidence type="ECO:0000256" key="3">
    <source>
        <dbReference type="ARBA" id="ARBA00007164"/>
    </source>
</evidence>
<feature type="chain" id="PRO_5038366170" description="serine-type D-Ala-D-Ala carboxypeptidase" evidence="17">
    <location>
        <begin position="27"/>
        <end position="409"/>
    </location>
</feature>
<dbReference type="GO" id="GO:0006508">
    <property type="term" value="P:proteolysis"/>
    <property type="evidence" value="ECO:0007669"/>
    <property type="project" value="UniProtKB-KW"/>
</dbReference>
<evidence type="ECO:0000256" key="16">
    <source>
        <dbReference type="SAM" id="MobiDB-lite"/>
    </source>
</evidence>
<dbReference type="PANTHER" id="PTHR21581:SF6">
    <property type="entry name" value="TRAFFICKING PROTEIN PARTICLE COMPLEX SUBUNIT 12"/>
    <property type="match status" value="1"/>
</dbReference>
<dbReference type="InterPro" id="IPR018044">
    <property type="entry name" value="Peptidase_S11"/>
</dbReference>
<accession>A0A9D2Q9F5</accession>
<reference evidence="19" key="1">
    <citation type="journal article" date="2021" name="PeerJ">
        <title>Extensive microbial diversity within the chicken gut microbiome revealed by metagenomics and culture.</title>
        <authorList>
            <person name="Gilroy R."/>
            <person name="Ravi A."/>
            <person name="Getino M."/>
            <person name="Pursley I."/>
            <person name="Horton D.L."/>
            <person name="Alikhan N.F."/>
            <person name="Baker D."/>
            <person name="Gharbi K."/>
            <person name="Hall N."/>
            <person name="Watson M."/>
            <person name="Adriaenssens E.M."/>
            <person name="Foster-Nyarko E."/>
            <person name="Jarju S."/>
            <person name="Secka A."/>
            <person name="Antonio M."/>
            <person name="Oren A."/>
            <person name="Chaudhuri R.R."/>
            <person name="La Ragione R."/>
            <person name="Hildebrand F."/>
            <person name="Pallen M.J."/>
        </authorList>
    </citation>
    <scope>NUCLEOTIDE SEQUENCE</scope>
    <source>
        <strain evidence="19">CHK196-7946</strain>
    </source>
</reference>
<evidence type="ECO:0000313" key="19">
    <source>
        <dbReference type="EMBL" id="HJC74254.1"/>
    </source>
</evidence>
<evidence type="ECO:0000256" key="14">
    <source>
        <dbReference type="PIRSR" id="PIRSR618044-2"/>
    </source>
</evidence>
<dbReference type="InterPro" id="IPR001967">
    <property type="entry name" value="Peptidase_S11_N"/>
</dbReference>
<feature type="active site" description="Acyl-ester intermediate" evidence="13">
    <location>
        <position position="83"/>
    </location>
</feature>
<dbReference type="Proteomes" id="UP000823902">
    <property type="component" value="Unassembled WGS sequence"/>
</dbReference>
<dbReference type="GO" id="GO:0008360">
    <property type="term" value="P:regulation of cell shape"/>
    <property type="evidence" value="ECO:0007669"/>
    <property type="project" value="UniProtKB-KW"/>
</dbReference>
<dbReference type="SMART" id="SM00936">
    <property type="entry name" value="PBP5_C"/>
    <property type="match status" value="1"/>
</dbReference>
<evidence type="ECO:0000256" key="17">
    <source>
        <dbReference type="SAM" id="SignalP"/>
    </source>
</evidence>
<evidence type="ECO:0000256" key="1">
    <source>
        <dbReference type="ARBA" id="ARBA00003217"/>
    </source>
</evidence>
<dbReference type="AlphaFoldDB" id="A0A9D2Q9F5"/>
<evidence type="ECO:0000256" key="12">
    <source>
        <dbReference type="ARBA" id="ARBA00034000"/>
    </source>
</evidence>
<comment type="pathway">
    <text evidence="2">Cell wall biogenesis; peptidoglycan biosynthesis.</text>
</comment>
<dbReference type="Gene3D" id="2.60.410.10">
    <property type="entry name" value="D-Ala-D-Ala carboxypeptidase, C-terminal domain"/>
    <property type="match status" value="1"/>
</dbReference>
<evidence type="ECO:0000256" key="6">
    <source>
        <dbReference type="ARBA" id="ARBA00022670"/>
    </source>
</evidence>
<comment type="function">
    <text evidence="1">Removes C-terminal D-alanyl residues from sugar-peptide cell wall precursors.</text>
</comment>
<reference evidence="19" key="2">
    <citation type="submission" date="2021-04" db="EMBL/GenBank/DDBJ databases">
        <authorList>
            <person name="Gilroy R."/>
        </authorList>
    </citation>
    <scope>NUCLEOTIDE SEQUENCE</scope>
    <source>
        <strain evidence="19">CHK196-7946</strain>
    </source>
</reference>
<evidence type="ECO:0000259" key="18">
    <source>
        <dbReference type="SMART" id="SM00936"/>
    </source>
</evidence>
<dbReference type="Pfam" id="PF07943">
    <property type="entry name" value="PBP5_C"/>
    <property type="match status" value="1"/>
</dbReference>
<dbReference type="GO" id="GO:0071555">
    <property type="term" value="P:cell wall organization"/>
    <property type="evidence" value="ECO:0007669"/>
    <property type="project" value="UniProtKB-KW"/>
</dbReference>
<dbReference type="PRINTS" id="PR00725">
    <property type="entry name" value="DADACBPTASE1"/>
</dbReference>
<evidence type="ECO:0000256" key="9">
    <source>
        <dbReference type="ARBA" id="ARBA00022960"/>
    </source>
</evidence>
<organism evidence="19 20">
    <name type="scientific">Candidatus Mediterraneibacter faecavium</name>
    <dbReference type="NCBI Taxonomy" id="2838668"/>
    <lineage>
        <taxon>Bacteria</taxon>
        <taxon>Bacillati</taxon>
        <taxon>Bacillota</taxon>
        <taxon>Clostridia</taxon>
        <taxon>Lachnospirales</taxon>
        <taxon>Lachnospiraceae</taxon>
        <taxon>Mediterraneibacter</taxon>
    </lineage>
</organism>
<dbReference type="GO" id="GO:0009002">
    <property type="term" value="F:serine-type D-Ala-D-Ala carboxypeptidase activity"/>
    <property type="evidence" value="ECO:0007669"/>
    <property type="project" value="UniProtKB-EC"/>
</dbReference>
<comment type="similarity">
    <text evidence="3 15">Belongs to the peptidase S11 family.</text>
</comment>
<feature type="signal peptide" evidence="17">
    <location>
        <begin position="1"/>
        <end position="26"/>
    </location>
</feature>
<evidence type="ECO:0000313" key="20">
    <source>
        <dbReference type="Proteomes" id="UP000823902"/>
    </source>
</evidence>
<feature type="region of interest" description="Disordered" evidence="16">
    <location>
        <begin position="30"/>
        <end position="49"/>
    </location>
</feature>
<evidence type="ECO:0000256" key="10">
    <source>
        <dbReference type="ARBA" id="ARBA00022984"/>
    </source>
</evidence>
<feature type="binding site" evidence="14">
    <location>
        <position position="253"/>
    </location>
    <ligand>
        <name>substrate</name>
    </ligand>
</feature>
<feature type="active site" description="Proton acceptor" evidence="13">
    <location>
        <position position="86"/>
    </location>
</feature>
<comment type="caution">
    <text evidence="19">The sequence shown here is derived from an EMBL/GenBank/DDBJ whole genome shotgun (WGS) entry which is preliminary data.</text>
</comment>
<dbReference type="GO" id="GO:0009252">
    <property type="term" value="P:peptidoglycan biosynthetic process"/>
    <property type="evidence" value="ECO:0007669"/>
    <property type="project" value="UniProtKB-KW"/>
</dbReference>
<evidence type="ECO:0000256" key="15">
    <source>
        <dbReference type="RuleBase" id="RU004016"/>
    </source>
</evidence>
<keyword evidence="5 19" id="KW-0121">Carboxypeptidase</keyword>
<evidence type="ECO:0000256" key="13">
    <source>
        <dbReference type="PIRSR" id="PIRSR618044-1"/>
    </source>
</evidence>
<dbReference type="Pfam" id="PF00768">
    <property type="entry name" value="Peptidase_S11"/>
    <property type="match status" value="1"/>
</dbReference>
<dbReference type="EC" id="3.4.16.4" evidence="4"/>
<evidence type="ECO:0000256" key="11">
    <source>
        <dbReference type="ARBA" id="ARBA00023316"/>
    </source>
</evidence>
<dbReference type="SUPFAM" id="SSF56601">
    <property type="entry name" value="beta-lactamase/transpeptidase-like"/>
    <property type="match status" value="1"/>
</dbReference>
<dbReference type="SUPFAM" id="SSF69189">
    <property type="entry name" value="Penicillin-binding protein associated domain"/>
    <property type="match status" value="1"/>
</dbReference>
<evidence type="ECO:0000256" key="5">
    <source>
        <dbReference type="ARBA" id="ARBA00022645"/>
    </source>
</evidence>
<evidence type="ECO:0000256" key="7">
    <source>
        <dbReference type="ARBA" id="ARBA00022729"/>
    </source>
</evidence>
<dbReference type="InterPro" id="IPR012338">
    <property type="entry name" value="Beta-lactam/transpept-like"/>
</dbReference>
<dbReference type="EMBL" id="DWVY01000021">
    <property type="protein sequence ID" value="HJC74254.1"/>
    <property type="molecule type" value="Genomic_DNA"/>
</dbReference>
<gene>
    <name evidence="19" type="ORF">H9697_04815</name>
</gene>
<name>A0A9D2Q9F5_9FIRM</name>
<feature type="domain" description="Peptidase S11 D-Ala-D-Ala carboxypeptidase A C-terminal" evidence="18">
    <location>
        <begin position="300"/>
        <end position="393"/>
    </location>
</feature>
<evidence type="ECO:0000256" key="4">
    <source>
        <dbReference type="ARBA" id="ARBA00012448"/>
    </source>
</evidence>
<keyword evidence="10" id="KW-0573">Peptidoglycan synthesis</keyword>
<evidence type="ECO:0000256" key="8">
    <source>
        <dbReference type="ARBA" id="ARBA00022801"/>
    </source>
</evidence>
<feature type="active site" evidence="13">
    <location>
        <position position="143"/>
    </location>
</feature>
<feature type="compositionally biased region" description="Basic and acidic residues" evidence="16">
    <location>
        <begin position="33"/>
        <end position="44"/>
    </location>
</feature>
<comment type="catalytic activity">
    <reaction evidence="12">
        <text>Preferential cleavage: (Ac)2-L-Lys-D-Ala-|-D-Ala. Also transpeptidation of peptidyl-alanyl moieties that are N-acyl substituents of D-alanine.</text>
        <dbReference type="EC" id="3.4.16.4"/>
    </reaction>
</comment>